<gene>
    <name evidence="1" type="ORF">PDTA9734_32250</name>
</gene>
<sequence>MSGSPVQIAEGMLKILNPEKQSAADIVLQAAIDSFVSLPQDMWTLAKDMFDTENSGLNERERIRLGELTKRGVTSKDFWQLIYIVINRYVHGLNHEQLEKIMLKVAGSQLGKLAFKTVFASELASWFGTYIIPRFLLSAKITGVLGVGAMISRSIYSSRDLKELNESIYYALREAGDLDLLYFMVEDVLEPWIEAINYLSTNRMFTEQIIDHFVARAPKA</sequence>
<dbReference type="Proteomes" id="UP001320460">
    <property type="component" value="Chromosome"/>
</dbReference>
<protein>
    <submittedName>
        <fullName evidence="1">Uncharacterized protein</fullName>
    </submittedName>
</protein>
<evidence type="ECO:0000313" key="2">
    <source>
        <dbReference type="Proteomes" id="UP001320460"/>
    </source>
</evidence>
<evidence type="ECO:0000313" key="1">
    <source>
        <dbReference type="EMBL" id="BDD51738.1"/>
    </source>
</evidence>
<accession>A0ABN6LW48</accession>
<keyword evidence="2" id="KW-1185">Reference proteome</keyword>
<dbReference type="EMBL" id="AP025334">
    <property type="protein sequence ID" value="BDD51738.1"/>
    <property type="molecule type" value="Genomic_DNA"/>
</dbReference>
<proteinExistence type="predicted"/>
<dbReference type="RefSeq" id="WP_052249280.1">
    <property type="nucleotide sequence ID" value="NZ_AP025334.1"/>
</dbReference>
<name>A0ABN6LW48_9ENTR</name>
<reference evidence="1 2" key="1">
    <citation type="submission" date="2021-12" db="EMBL/GenBank/DDBJ databases">
        <title>Complete genome sequence of Phytobacter diazotrophicus TA9734.</title>
        <authorList>
            <person name="Kubota H."/>
            <person name="Nakayama Y."/>
            <person name="Ariyoshi T."/>
        </authorList>
    </citation>
    <scope>NUCLEOTIDE SEQUENCE [LARGE SCALE GENOMIC DNA]</scope>
    <source>
        <strain evidence="1 2">TA9734</strain>
    </source>
</reference>
<organism evidence="1 2">
    <name type="scientific">Phytobacter diazotrophicus</name>
    <dbReference type="NCBI Taxonomy" id="395631"/>
    <lineage>
        <taxon>Bacteria</taxon>
        <taxon>Pseudomonadati</taxon>
        <taxon>Pseudomonadota</taxon>
        <taxon>Gammaproteobacteria</taxon>
        <taxon>Enterobacterales</taxon>
        <taxon>Enterobacteriaceae</taxon>
        <taxon>Phytobacter</taxon>
    </lineage>
</organism>